<feature type="transmembrane region" description="Helical" evidence="2">
    <location>
        <begin position="12"/>
        <end position="29"/>
    </location>
</feature>
<name>A0AAW1DPC4_9HEMI</name>
<dbReference type="AlphaFoldDB" id="A0AAW1DPC4"/>
<keyword evidence="2" id="KW-1133">Transmembrane helix</keyword>
<keyword evidence="2" id="KW-0472">Membrane</keyword>
<accession>A0AAW1DPC4</accession>
<organism evidence="3 4">
    <name type="scientific">Rhynocoris fuscipes</name>
    <dbReference type="NCBI Taxonomy" id="488301"/>
    <lineage>
        <taxon>Eukaryota</taxon>
        <taxon>Metazoa</taxon>
        <taxon>Ecdysozoa</taxon>
        <taxon>Arthropoda</taxon>
        <taxon>Hexapoda</taxon>
        <taxon>Insecta</taxon>
        <taxon>Pterygota</taxon>
        <taxon>Neoptera</taxon>
        <taxon>Paraneoptera</taxon>
        <taxon>Hemiptera</taxon>
        <taxon>Heteroptera</taxon>
        <taxon>Panheteroptera</taxon>
        <taxon>Cimicomorpha</taxon>
        <taxon>Reduviidae</taxon>
        <taxon>Harpactorinae</taxon>
        <taxon>Harpactorini</taxon>
        <taxon>Rhynocoris</taxon>
    </lineage>
</organism>
<sequence>MQDFFIKSFLMNYCYYVLFTFSWYLLIPVDSNPVCGSNKLNRSFKTVANMEHNNLENTSEQDINPFYSENFPQRFYNGYEWSSGIGESMLVNGSEIFYGYLNTNQSQQNPKSKLAVILSNEPFLLQNLSALIGNKSSFACKPLSMKNSSDLALCCCSKDMQQKCEGVDLTFLLPIPGDNRTTTVPSAKKTSSPNSCHIRVDRNTSRGYRKAEESTLEALKRLQLTHGIFAPNELEMEKAIAKARKELPKGKKLPLWINDFKNPNLCLKMPRQRSYLIGNTKESELLDSVNDSLPLITPMKTEDTFNEGNINLKPELIANPKDFSLLTQNADTIRKQLETIRQYDILLANIRAQAQLKLVELADLEAKHHLEEVHFNNERDKNLKELNNVKDMLEEEVKLAQNLPYNNWQDSQESIDPKILNLKLNDADLFPQNDDNVAINSEFNQEAAEMNNKLLEDLENALHESINSKYRDSFIEVKPDYGKFSADNAIMKLSLLNKALSRTARKANESSYAITDKQVWTNGLNNINVNTNNKIVDYSDKTFKNLLTAKPIQPRDVIARTKIKSDSKDGRLVPIKISEMANSASNLNSKKYTIHNSNNIINQQKNKQSSKNTI</sequence>
<keyword evidence="4" id="KW-1185">Reference proteome</keyword>
<evidence type="ECO:0000313" key="3">
    <source>
        <dbReference type="EMBL" id="KAK9512204.1"/>
    </source>
</evidence>
<feature type="coiled-coil region" evidence="1">
    <location>
        <begin position="347"/>
        <end position="403"/>
    </location>
</feature>
<reference evidence="3 4" key="1">
    <citation type="submission" date="2022-12" db="EMBL/GenBank/DDBJ databases">
        <title>Chromosome-level genome assembly of true bugs.</title>
        <authorList>
            <person name="Ma L."/>
            <person name="Li H."/>
        </authorList>
    </citation>
    <scope>NUCLEOTIDE SEQUENCE [LARGE SCALE GENOMIC DNA]</scope>
    <source>
        <strain evidence="3">Lab_2022b</strain>
    </source>
</reference>
<evidence type="ECO:0000256" key="1">
    <source>
        <dbReference type="SAM" id="Coils"/>
    </source>
</evidence>
<keyword evidence="2" id="KW-0812">Transmembrane</keyword>
<evidence type="ECO:0000256" key="2">
    <source>
        <dbReference type="SAM" id="Phobius"/>
    </source>
</evidence>
<dbReference type="EMBL" id="JAPXFL010000001">
    <property type="protein sequence ID" value="KAK9512204.1"/>
    <property type="molecule type" value="Genomic_DNA"/>
</dbReference>
<dbReference type="Proteomes" id="UP001461498">
    <property type="component" value="Unassembled WGS sequence"/>
</dbReference>
<gene>
    <name evidence="3" type="ORF">O3M35_000674</name>
</gene>
<evidence type="ECO:0000313" key="4">
    <source>
        <dbReference type="Proteomes" id="UP001461498"/>
    </source>
</evidence>
<comment type="caution">
    <text evidence="3">The sequence shown here is derived from an EMBL/GenBank/DDBJ whole genome shotgun (WGS) entry which is preliminary data.</text>
</comment>
<proteinExistence type="predicted"/>
<protein>
    <submittedName>
        <fullName evidence="3">Uncharacterized protein</fullName>
    </submittedName>
</protein>
<keyword evidence="1" id="KW-0175">Coiled coil</keyword>